<dbReference type="InterPro" id="IPR050736">
    <property type="entry name" value="Sensor_HK_Regulatory"/>
</dbReference>
<evidence type="ECO:0000256" key="2">
    <source>
        <dbReference type="ARBA" id="ARBA00012438"/>
    </source>
</evidence>
<dbReference type="AlphaFoldDB" id="A0A540VHN0"/>
<dbReference type="SMART" id="SM00388">
    <property type="entry name" value="HisKA"/>
    <property type="match status" value="1"/>
</dbReference>
<dbReference type="EMBL" id="VIFK01000350">
    <property type="protein sequence ID" value="TQE96269.1"/>
    <property type="molecule type" value="Genomic_DNA"/>
</dbReference>
<dbReference type="CDD" id="cd00082">
    <property type="entry name" value="HisKA"/>
    <property type="match status" value="1"/>
</dbReference>
<dbReference type="Gene3D" id="1.10.287.130">
    <property type="match status" value="1"/>
</dbReference>
<dbReference type="NCBIfam" id="TIGR00229">
    <property type="entry name" value="sensory_box"/>
    <property type="match status" value="1"/>
</dbReference>
<evidence type="ECO:0000313" key="9">
    <source>
        <dbReference type="Proteomes" id="UP000315400"/>
    </source>
</evidence>
<dbReference type="EC" id="2.7.13.3" evidence="2"/>
<dbReference type="SUPFAM" id="SSF47384">
    <property type="entry name" value="Homodimeric domain of signal transducing histidine kinase"/>
    <property type="match status" value="1"/>
</dbReference>
<organism evidence="8 9">
    <name type="scientific">Spiribacter salinus</name>
    <dbReference type="NCBI Taxonomy" id="1335746"/>
    <lineage>
        <taxon>Bacteria</taxon>
        <taxon>Pseudomonadati</taxon>
        <taxon>Pseudomonadota</taxon>
        <taxon>Gammaproteobacteria</taxon>
        <taxon>Chromatiales</taxon>
        <taxon>Ectothiorhodospiraceae</taxon>
        <taxon>Spiribacter</taxon>
    </lineage>
</organism>
<evidence type="ECO:0000256" key="5">
    <source>
        <dbReference type="ARBA" id="ARBA00023012"/>
    </source>
</evidence>
<accession>A0A540VHN0</accession>
<keyword evidence="3" id="KW-0808">Transferase</keyword>
<feature type="non-terminal residue" evidence="8">
    <location>
        <position position="207"/>
    </location>
</feature>
<evidence type="ECO:0000313" key="8">
    <source>
        <dbReference type="EMBL" id="TQE96269.1"/>
    </source>
</evidence>
<protein>
    <recommendedName>
        <fullName evidence="2">histidine kinase</fullName>
        <ecNumber evidence="2">2.7.13.3</ecNumber>
    </recommendedName>
</protein>
<dbReference type="InterPro" id="IPR000014">
    <property type="entry name" value="PAS"/>
</dbReference>
<reference evidence="8 9" key="1">
    <citation type="submission" date="2019-06" db="EMBL/GenBank/DDBJ databases">
        <title>Metagenome assembled Genome of Spiribacter salinus SL48-SHIP from the microbial mat of Salt Lake 48 (Novosibirsk region, Russia).</title>
        <authorList>
            <person name="Shipova A."/>
            <person name="Rozanov A.S."/>
            <person name="Bryanskaya A.V."/>
            <person name="Peltek S.E."/>
        </authorList>
    </citation>
    <scope>NUCLEOTIDE SEQUENCE [LARGE SCALE GENOMIC DNA]</scope>
    <source>
        <strain evidence="8">SL48-SHIP-2</strain>
    </source>
</reference>
<keyword evidence="4" id="KW-0418">Kinase</keyword>
<comment type="caution">
    <text evidence="8">The sequence shown here is derived from an EMBL/GenBank/DDBJ whole genome shotgun (WGS) entry which is preliminary data.</text>
</comment>
<evidence type="ECO:0000259" key="7">
    <source>
        <dbReference type="PROSITE" id="PS50113"/>
    </source>
</evidence>
<gene>
    <name evidence="8" type="ORF">FKY71_16720</name>
</gene>
<feature type="domain" description="PAS" evidence="6">
    <location>
        <begin position="14"/>
        <end position="51"/>
    </location>
</feature>
<dbReference type="Pfam" id="PF08448">
    <property type="entry name" value="PAS_4"/>
    <property type="match status" value="1"/>
</dbReference>
<dbReference type="GO" id="GO:0000155">
    <property type="term" value="F:phosphorelay sensor kinase activity"/>
    <property type="evidence" value="ECO:0007669"/>
    <property type="project" value="InterPro"/>
</dbReference>
<dbReference type="PANTHER" id="PTHR43711">
    <property type="entry name" value="TWO-COMPONENT HISTIDINE KINASE"/>
    <property type="match status" value="1"/>
</dbReference>
<evidence type="ECO:0000256" key="4">
    <source>
        <dbReference type="ARBA" id="ARBA00022777"/>
    </source>
</evidence>
<dbReference type="InterPro" id="IPR035965">
    <property type="entry name" value="PAS-like_dom_sf"/>
</dbReference>
<dbReference type="InterPro" id="IPR003661">
    <property type="entry name" value="HisK_dim/P_dom"/>
</dbReference>
<feature type="domain" description="PAC" evidence="7">
    <location>
        <begin position="86"/>
        <end position="138"/>
    </location>
</feature>
<sequence>MLLDITDGERTRRQLLQISKAVESTSDAVALLHPHGHVTYQNEAFSKLLGFDAAALNETHGGAASLIVQDEAEATVRGAMDEGTSWRGDLALRTAQGTTVPVALRVDSVKDPNGIVIGIVWILSDVSERRAVEQQLITAKEQAEEASRIKSAILTNITHEVRTPLTVILGFTSMMRKGIGAKYERFVDLIERSGQRLLLTLDSMLDL</sequence>
<dbReference type="PROSITE" id="PS50112">
    <property type="entry name" value="PAS"/>
    <property type="match status" value="1"/>
</dbReference>
<dbReference type="SUPFAM" id="SSF55785">
    <property type="entry name" value="PYP-like sensor domain (PAS domain)"/>
    <property type="match status" value="1"/>
</dbReference>
<dbReference type="Gene3D" id="3.30.450.20">
    <property type="entry name" value="PAS domain"/>
    <property type="match status" value="1"/>
</dbReference>
<evidence type="ECO:0000259" key="6">
    <source>
        <dbReference type="PROSITE" id="PS50112"/>
    </source>
</evidence>
<dbReference type="Proteomes" id="UP000315400">
    <property type="component" value="Unassembled WGS sequence"/>
</dbReference>
<dbReference type="CDD" id="cd00130">
    <property type="entry name" value="PAS"/>
    <property type="match status" value="1"/>
</dbReference>
<proteinExistence type="predicted"/>
<dbReference type="Pfam" id="PF00512">
    <property type="entry name" value="HisKA"/>
    <property type="match status" value="1"/>
</dbReference>
<dbReference type="InterPro" id="IPR013656">
    <property type="entry name" value="PAS_4"/>
</dbReference>
<evidence type="ECO:0000256" key="1">
    <source>
        <dbReference type="ARBA" id="ARBA00000085"/>
    </source>
</evidence>
<dbReference type="PANTHER" id="PTHR43711:SF1">
    <property type="entry name" value="HISTIDINE KINASE 1"/>
    <property type="match status" value="1"/>
</dbReference>
<evidence type="ECO:0000256" key="3">
    <source>
        <dbReference type="ARBA" id="ARBA00022679"/>
    </source>
</evidence>
<dbReference type="PROSITE" id="PS50113">
    <property type="entry name" value="PAC"/>
    <property type="match status" value="1"/>
</dbReference>
<keyword evidence="5" id="KW-0902">Two-component regulatory system</keyword>
<dbReference type="InterPro" id="IPR000700">
    <property type="entry name" value="PAS-assoc_C"/>
</dbReference>
<dbReference type="InterPro" id="IPR036097">
    <property type="entry name" value="HisK_dim/P_sf"/>
</dbReference>
<name>A0A540VHN0_9GAMM</name>
<comment type="catalytic activity">
    <reaction evidence="1">
        <text>ATP + protein L-histidine = ADP + protein N-phospho-L-histidine.</text>
        <dbReference type="EC" id="2.7.13.3"/>
    </reaction>
</comment>